<dbReference type="FunFam" id="3.40.309.10:FF:000012">
    <property type="entry name" value="Betaine aldehyde dehydrogenase"/>
    <property type="match status" value="1"/>
</dbReference>
<evidence type="ECO:0000313" key="6">
    <source>
        <dbReference type="EMBL" id="AXC51050.1"/>
    </source>
</evidence>
<dbReference type="Gene3D" id="3.40.605.10">
    <property type="entry name" value="Aldehyde Dehydrogenase, Chain A, domain 1"/>
    <property type="match status" value="1"/>
</dbReference>
<dbReference type="InterPro" id="IPR016163">
    <property type="entry name" value="Ald_DH_C"/>
</dbReference>
<dbReference type="SUPFAM" id="SSF53720">
    <property type="entry name" value="ALDH-like"/>
    <property type="match status" value="1"/>
</dbReference>
<sequence>MADLLDKRKFYINGEWVAPTAANDLEVIDPTTEEAVAVISIGSQADTDRAVAAAKAAQPGWAALPPAKRLEYIRKIEAGYNARAKDIAQAMTMEMGAPADMALADQAGAGSYHIKNFITAAEKFEFIKPLGDHAPGSMIAYEPVGVVGLITPWNWPMNQVTLKVIPALMGGNTVVLKPSEIAPLSSMVFAEVVDSVGLPKGVFNLVNGDGVGVGAQLSVHPDVDMISFTGSTRAGIAITKAAADSLKKVALELGGKGANLIFADADEKAVERGAKHCFYNSGQSCNAPTRMLVERSVYDKAIETAKRVAEETTVASAHEAGSHIGPVVSKQQWDKIQGLIQAGIDEGARLVAGGTGLPEGVNRGYFVRPTVFADVSNDMTIAQQEIFGPVLSIIPFETEEEAVAIANDTIYGLTNYVQSQDGARRNRLGRQLKAGMVEMNGKSRGDGSAFGGVKASGRAREGGVMGLEEFTDSKAISGWDTAAKA</sequence>
<dbReference type="PROSITE" id="PS00070">
    <property type="entry name" value="ALDEHYDE_DEHYDR_CYS"/>
    <property type="match status" value="1"/>
</dbReference>
<dbReference type="EMBL" id="CP030918">
    <property type="protein sequence ID" value="AXC51050.1"/>
    <property type="molecule type" value="Genomic_DNA"/>
</dbReference>
<keyword evidence="7" id="KW-1185">Reference proteome</keyword>
<comment type="catalytic activity">
    <reaction evidence="4">
        <text>an aldehyde + NAD(+) + H2O = a carboxylate + NADH + 2 H(+)</text>
        <dbReference type="Rhea" id="RHEA:16185"/>
        <dbReference type="ChEBI" id="CHEBI:15377"/>
        <dbReference type="ChEBI" id="CHEBI:15378"/>
        <dbReference type="ChEBI" id="CHEBI:17478"/>
        <dbReference type="ChEBI" id="CHEBI:29067"/>
        <dbReference type="ChEBI" id="CHEBI:57540"/>
        <dbReference type="ChEBI" id="CHEBI:57945"/>
        <dbReference type="EC" id="1.2.1.3"/>
    </reaction>
</comment>
<accession>A0A344PNU5</accession>
<dbReference type="InterPro" id="IPR015590">
    <property type="entry name" value="Aldehyde_DH_dom"/>
</dbReference>
<dbReference type="AlphaFoldDB" id="A0A344PNU5"/>
<dbReference type="KEGG" id="pars:DRW48_03860"/>
<dbReference type="InterPro" id="IPR016162">
    <property type="entry name" value="Ald_DH_N"/>
</dbReference>
<organism evidence="6 7">
    <name type="scientific">Paracoccus suum</name>
    <dbReference type="NCBI Taxonomy" id="2259340"/>
    <lineage>
        <taxon>Bacteria</taxon>
        <taxon>Pseudomonadati</taxon>
        <taxon>Pseudomonadota</taxon>
        <taxon>Alphaproteobacteria</taxon>
        <taxon>Rhodobacterales</taxon>
        <taxon>Paracoccaceae</taxon>
        <taxon>Paracoccus</taxon>
    </lineage>
</organism>
<feature type="domain" description="Aldehyde dehydrogenase" evidence="5">
    <location>
        <begin position="16"/>
        <end position="476"/>
    </location>
</feature>
<evidence type="ECO:0000256" key="2">
    <source>
        <dbReference type="ARBA" id="ARBA00023002"/>
    </source>
</evidence>
<dbReference type="EC" id="1.2.1.3" evidence="3"/>
<proteinExistence type="inferred from homology"/>
<dbReference type="GO" id="GO:0004029">
    <property type="term" value="F:aldehyde dehydrogenase (NAD+) activity"/>
    <property type="evidence" value="ECO:0007669"/>
    <property type="project" value="UniProtKB-EC"/>
</dbReference>
<gene>
    <name evidence="6" type="ORF">DRW48_03860</name>
</gene>
<evidence type="ECO:0000256" key="4">
    <source>
        <dbReference type="ARBA" id="ARBA00049194"/>
    </source>
</evidence>
<dbReference type="InterPro" id="IPR016160">
    <property type="entry name" value="Ald_DH_CS_CYS"/>
</dbReference>
<comment type="similarity">
    <text evidence="1">Belongs to the aldehyde dehydrogenase family.</text>
</comment>
<evidence type="ECO:0000256" key="1">
    <source>
        <dbReference type="ARBA" id="ARBA00009986"/>
    </source>
</evidence>
<protein>
    <recommendedName>
        <fullName evidence="3">aldehyde dehydrogenase (NAD(+))</fullName>
        <ecNumber evidence="3">1.2.1.3</ecNumber>
    </recommendedName>
</protein>
<dbReference type="InterPro" id="IPR016161">
    <property type="entry name" value="Ald_DH/histidinol_DH"/>
</dbReference>
<dbReference type="Proteomes" id="UP000252023">
    <property type="component" value="Chromosome"/>
</dbReference>
<evidence type="ECO:0000256" key="3">
    <source>
        <dbReference type="ARBA" id="ARBA00024226"/>
    </source>
</evidence>
<dbReference type="Pfam" id="PF00171">
    <property type="entry name" value="Aldedh"/>
    <property type="match status" value="1"/>
</dbReference>
<evidence type="ECO:0000313" key="7">
    <source>
        <dbReference type="Proteomes" id="UP000252023"/>
    </source>
</evidence>
<dbReference type="Gene3D" id="3.40.309.10">
    <property type="entry name" value="Aldehyde Dehydrogenase, Chain A, domain 2"/>
    <property type="match status" value="1"/>
</dbReference>
<reference evidence="7" key="1">
    <citation type="submission" date="2018-07" db="EMBL/GenBank/DDBJ databases">
        <title>Genome sequencing of Paracoccus sp. SC2-6.</title>
        <authorList>
            <person name="Heo J."/>
            <person name="Kim S.-J."/>
            <person name="Kwon S.-W."/>
        </authorList>
    </citation>
    <scope>NUCLEOTIDE SEQUENCE [LARGE SCALE GENOMIC DNA]</scope>
    <source>
        <strain evidence="7">SC2-6</strain>
    </source>
</reference>
<name>A0A344PNU5_9RHOB</name>
<dbReference type="PANTHER" id="PTHR42804">
    <property type="entry name" value="ALDEHYDE DEHYDROGENASE"/>
    <property type="match status" value="1"/>
</dbReference>
<dbReference type="FunFam" id="3.40.605.10:FF:000007">
    <property type="entry name" value="NAD/NADP-dependent betaine aldehyde dehydrogenase"/>
    <property type="match status" value="1"/>
</dbReference>
<evidence type="ECO:0000259" key="5">
    <source>
        <dbReference type="Pfam" id="PF00171"/>
    </source>
</evidence>
<dbReference type="CDD" id="cd07138">
    <property type="entry name" value="ALDH_CddD_SSP0762"/>
    <property type="match status" value="1"/>
</dbReference>
<dbReference type="OrthoDB" id="9812625at2"/>
<keyword evidence="2" id="KW-0560">Oxidoreductase</keyword>
<dbReference type="PANTHER" id="PTHR42804:SF1">
    <property type="entry name" value="ALDEHYDE DEHYDROGENASE-RELATED"/>
    <property type="match status" value="1"/>
</dbReference>